<dbReference type="Pfam" id="PF13411">
    <property type="entry name" value="MerR_1"/>
    <property type="match status" value="1"/>
</dbReference>
<dbReference type="SMART" id="SM00422">
    <property type="entry name" value="HTH_MERR"/>
    <property type="match status" value="1"/>
</dbReference>
<protein>
    <submittedName>
        <fullName evidence="3">MerR family transcriptional regulator</fullName>
    </submittedName>
</protein>
<dbReference type="EMBL" id="JACXSI010000055">
    <property type="protein sequence ID" value="MBD3110124.1"/>
    <property type="molecule type" value="Genomic_DNA"/>
</dbReference>
<dbReference type="PROSITE" id="PS50937">
    <property type="entry name" value="HTH_MERR_2"/>
    <property type="match status" value="1"/>
</dbReference>
<keyword evidence="1" id="KW-0238">DNA-binding</keyword>
<accession>A0A927HCK1</accession>
<evidence type="ECO:0000259" key="2">
    <source>
        <dbReference type="PROSITE" id="PS50937"/>
    </source>
</evidence>
<dbReference type="Proteomes" id="UP000602076">
    <property type="component" value="Unassembled WGS sequence"/>
</dbReference>
<dbReference type="InterPro" id="IPR047057">
    <property type="entry name" value="MerR_fam"/>
</dbReference>
<evidence type="ECO:0000313" key="3">
    <source>
        <dbReference type="EMBL" id="MBD3110124.1"/>
    </source>
</evidence>
<organism evidence="3 4">
    <name type="scientific">Peribacillus faecalis</name>
    <dbReference type="NCBI Taxonomy" id="2772559"/>
    <lineage>
        <taxon>Bacteria</taxon>
        <taxon>Bacillati</taxon>
        <taxon>Bacillota</taxon>
        <taxon>Bacilli</taxon>
        <taxon>Bacillales</taxon>
        <taxon>Bacillaceae</taxon>
        <taxon>Peribacillus</taxon>
    </lineage>
</organism>
<dbReference type="CDD" id="cd01109">
    <property type="entry name" value="HTH_YyaN"/>
    <property type="match status" value="1"/>
</dbReference>
<reference evidence="3" key="1">
    <citation type="submission" date="2020-09" db="EMBL/GenBank/DDBJ databases">
        <title>Bacillus faecalis sp. nov., a moderately halophilic bacterium isolated from cow faeces.</title>
        <authorList>
            <person name="Jiang L."/>
            <person name="Lee J."/>
        </authorList>
    </citation>
    <scope>NUCLEOTIDE SEQUENCE</scope>
    <source>
        <strain evidence="3">AGMB 02131</strain>
    </source>
</reference>
<comment type="caution">
    <text evidence="3">The sequence shown here is derived from an EMBL/GenBank/DDBJ whole genome shotgun (WGS) entry which is preliminary data.</text>
</comment>
<keyword evidence="4" id="KW-1185">Reference proteome</keyword>
<dbReference type="InterPro" id="IPR000551">
    <property type="entry name" value="MerR-type_HTH_dom"/>
</dbReference>
<evidence type="ECO:0000256" key="1">
    <source>
        <dbReference type="ARBA" id="ARBA00023125"/>
    </source>
</evidence>
<dbReference type="PANTHER" id="PTHR30204:SF98">
    <property type="entry name" value="HTH-TYPE TRANSCRIPTIONAL REGULATOR ADHR"/>
    <property type="match status" value="1"/>
</dbReference>
<feature type="domain" description="HTH merR-type" evidence="2">
    <location>
        <begin position="1"/>
        <end position="68"/>
    </location>
</feature>
<sequence length="126" mass="15304">MKIKEVSEKYSLPVSTLRYYEEIGLIEPVNRVNGIRDYREDDLHRIEFIICLKDGGLPLEVVKEYFDLYRRGDETLELREALLMKQHNYLMEQRSKLQKSLDYIDFKIHMTREKIQKREQVQCYVQ</sequence>
<dbReference type="GO" id="GO:0003677">
    <property type="term" value="F:DNA binding"/>
    <property type="evidence" value="ECO:0007669"/>
    <property type="project" value="UniProtKB-KW"/>
</dbReference>
<evidence type="ECO:0000313" key="4">
    <source>
        <dbReference type="Proteomes" id="UP000602076"/>
    </source>
</evidence>
<dbReference type="AlphaFoldDB" id="A0A927HCK1"/>
<dbReference type="RefSeq" id="WP_190999651.1">
    <property type="nucleotide sequence ID" value="NZ_JACXSI010000055.1"/>
</dbReference>
<dbReference type="PANTHER" id="PTHR30204">
    <property type="entry name" value="REDOX-CYCLING DRUG-SENSING TRANSCRIPTIONAL ACTIVATOR SOXR"/>
    <property type="match status" value="1"/>
</dbReference>
<dbReference type="Gene3D" id="1.10.1660.10">
    <property type="match status" value="1"/>
</dbReference>
<gene>
    <name evidence="3" type="ORF">IEO70_17465</name>
</gene>
<dbReference type="InterPro" id="IPR009061">
    <property type="entry name" value="DNA-bd_dom_put_sf"/>
</dbReference>
<name>A0A927HCK1_9BACI</name>
<proteinExistence type="predicted"/>
<dbReference type="GO" id="GO:0003700">
    <property type="term" value="F:DNA-binding transcription factor activity"/>
    <property type="evidence" value="ECO:0007669"/>
    <property type="project" value="InterPro"/>
</dbReference>
<dbReference type="SUPFAM" id="SSF46955">
    <property type="entry name" value="Putative DNA-binding domain"/>
    <property type="match status" value="1"/>
</dbReference>